<comment type="caution">
    <text evidence="2">The sequence shown here is derived from an EMBL/GenBank/DDBJ whole genome shotgun (WGS) entry which is preliminary data.</text>
</comment>
<organism evidence="2 3">
    <name type="scientific">Sphaerisporangium corydalis</name>
    <dbReference type="NCBI Taxonomy" id="1441875"/>
    <lineage>
        <taxon>Bacteria</taxon>
        <taxon>Bacillati</taxon>
        <taxon>Actinomycetota</taxon>
        <taxon>Actinomycetes</taxon>
        <taxon>Streptosporangiales</taxon>
        <taxon>Streptosporangiaceae</taxon>
        <taxon>Sphaerisporangium</taxon>
    </lineage>
</organism>
<reference evidence="3" key="1">
    <citation type="journal article" date="2019" name="Int. J. Syst. Evol. Microbiol.">
        <title>The Global Catalogue of Microorganisms (GCM) 10K type strain sequencing project: providing services to taxonomists for standard genome sequencing and annotation.</title>
        <authorList>
            <consortium name="The Broad Institute Genomics Platform"/>
            <consortium name="The Broad Institute Genome Sequencing Center for Infectious Disease"/>
            <person name="Wu L."/>
            <person name="Ma J."/>
        </authorList>
    </citation>
    <scope>NUCLEOTIDE SEQUENCE [LARGE SCALE GENOMIC DNA]</scope>
    <source>
        <strain evidence="3">CCUG 49560</strain>
    </source>
</reference>
<feature type="signal peptide" evidence="1">
    <location>
        <begin position="1"/>
        <end position="30"/>
    </location>
</feature>
<dbReference type="Proteomes" id="UP001595891">
    <property type="component" value="Unassembled WGS sequence"/>
</dbReference>
<accession>A0ABV9EGD8</accession>
<proteinExistence type="predicted"/>
<sequence>MIQTPKPRRLVPILLMVCALFFIIRQPAQAAVTATNAFHGLTVVADALMTFASNLG</sequence>
<feature type="chain" id="PRO_5045809864" evidence="1">
    <location>
        <begin position="31"/>
        <end position="56"/>
    </location>
</feature>
<keyword evidence="3" id="KW-1185">Reference proteome</keyword>
<name>A0ABV9EGD8_9ACTN</name>
<protein>
    <submittedName>
        <fullName evidence="2">Uncharacterized protein</fullName>
    </submittedName>
</protein>
<dbReference type="EMBL" id="JBHSFN010000013">
    <property type="protein sequence ID" value="MFC4588636.1"/>
    <property type="molecule type" value="Genomic_DNA"/>
</dbReference>
<evidence type="ECO:0000313" key="2">
    <source>
        <dbReference type="EMBL" id="MFC4588636.1"/>
    </source>
</evidence>
<evidence type="ECO:0000256" key="1">
    <source>
        <dbReference type="SAM" id="SignalP"/>
    </source>
</evidence>
<gene>
    <name evidence="2" type="ORF">ACFO8L_21280</name>
</gene>
<keyword evidence="1" id="KW-0732">Signal</keyword>
<dbReference type="RefSeq" id="WP_214415358.1">
    <property type="nucleotide sequence ID" value="NZ_JANZYP010000010.1"/>
</dbReference>
<evidence type="ECO:0000313" key="3">
    <source>
        <dbReference type="Proteomes" id="UP001595891"/>
    </source>
</evidence>